<feature type="domain" description="GerMN" evidence="1">
    <location>
        <begin position="273"/>
        <end position="358"/>
    </location>
</feature>
<dbReference type="Proteomes" id="UP000622687">
    <property type="component" value="Unassembled WGS sequence"/>
</dbReference>
<dbReference type="InterPro" id="IPR002477">
    <property type="entry name" value="Peptidoglycan-bd-like"/>
</dbReference>
<gene>
    <name evidence="2" type="ORF">I6U51_11310</name>
</gene>
<evidence type="ECO:0000259" key="1">
    <source>
        <dbReference type="SMART" id="SM00909"/>
    </source>
</evidence>
<dbReference type="Pfam" id="PF10646">
    <property type="entry name" value="Germane"/>
    <property type="match status" value="1"/>
</dbReference>
<protein>
    <submittedName>
        <fullName evidence="2">Peptidoglycan-binding protein</fullName>
    </submittedName>
</protein>
<dbReference type="SMART" id="SM00909">
    <property type="entry name" value="Germane"/>
    <property type="match status" value="1"/>
</dbReference>
<accession>A0A934HZB9</accession>
<organism evidence="2 3">
    <name type="scientific">Clostridium aciditolerans</name>
    <dbReference type="NCBI Taxonomy" id="339861"/>
    <lineage>
        <taxon>Bacteria</taxon>
        <taxon>Bacillati</taxon>
        <taxon>Bacillota</taxon>
        <taxon>Clostridia</taxon>
        <taxon>Eubacteriales</taxon>
        <taxon>Clostridiaceae</taxon>
        <taxon>Clostridium</taxon>
    </lineage>
</organism>
<dbReference type="InterPro" id="IPR019606">
    <property type="entry name" value="GerMN"/>
</dbReference>
<dbReference type="EMBL" id="JAEEGB010000013">
    <property type="protein sequence ID" value="MBI6873287.1"/>
    <property type="molecule type" value="Genomic_DNA"/>
</dbReference>
<name>A0A934HZB9_9CLOT</name>
<dbReference type="AlphaFoldDB" id="A0A934HZB9"/>
<dbReference type="SUPFAM" id="SSF47090">
    <property type="entry name" value="PGBD-like"/>
    <property type="match status" value="1"/>
</dbReference>
<dbReference type="InterPro" id="IPR036365">
    <property type="entry name" value="PGBD-like_sf"/>
</dbReference>
<evidence type="ECO:0000313" key="2">
    <source>
        <dbReference type="EMBL" id="MBI6873287.1"/>
    </source>
</evidence>
<dbReference type="InterPro" id="IPR036366">
    <property type="entry name" value="PGBDSf"/>
</dbReference>
<sequence length="378" mass="42859">MGSTGDNVRYLQQSLTNIGYNPGPIDGIFGSKTETAVRLFQKDKGLVVDGIVGDNTWNAIYNALKSPPTIKEYFSYKENTKYVYEGNGEGYASYNVLVDYLTENRVQLRINNGGTEMVKVLENKDDNLTMLLSRDRCYYRENLTQSLNSNPEILLKEPIIKGTTWTLADNRKRRISNIDVEVITPLSKYKTIEVTTESKDGYTLDYYAPNVGLVKTVFISNISQISSSLSKIEDNVLATKSLEFYYPNVNDGKLNFVYKQLNFKTNDITRIKIEAAYKDLPNGNVNKVLSPNAKIKSLYLNQDNMVYVDFTKEFVSEMNAGYDYESMILQSITNTLGRYYGVNKVYLTVEGEPYASGHIIMEKGEAFTVDLRNSVELK</sequence>
<reference evidence="2" key="1">
    <citation type="submission" date="2020-12" db="EMBL/GenBank/DDBJ databases">
        <title>Clostridium thailandense sp. nov., a novel acetogenic bacterium isolated from peat land soil in Thailand.</title>
        <authorList>
            <person name="Chaikitkaew S."/>
            <person name="Birkeland N.K."/>
        </authorList>
    </citation>
    <scope>NUCLEOTIDE SEQUENCE</scope>
    <source>
        <strain evidence="2">DSM 17425</strain>
    </source>
</reference>
<comment type="caution">
    <text evidence="2">The sequence shown here is derived from an EMBL/GenBank/DDBJ whole genome shotgun (WGS) entry which is preliminary data.</text>
</comment>
<proteinExistence type="predicted"/>
<dbReference type="Pfam" id="PF01471">
    <property type="entry name" value="PG_binding_1"/>
    <property type="match status" value="1"/>
</dbReference>
<dbReference type="Gene3D" id="1.10.101.10">
    <property type="entry name" value="PGBD-like superfamily/PGBD"/>
    <property type="match status" value="1"/>
</dbReference>
<keyword evidence="3" id="KW-1185">Reference proteome</keyword>
<evidence type="ECO:0000313" key="3">
    <source>
        <dbReference type="Proteomes" id="UP000622687"/>
    </source>
</evidence>